<dbReference type="PANTHER" id="PTHR30619:SF1">
    <property type="entry name" value="RECOMBINATION PROTEIN 2"/>
    <property type="match status" value="1"/>
</dbReference>
<dbReference type="EMBL" id="LCQQ01000001">
    <property type="protein sequence ID" value="KKW21700.1"/>
    <property type="molecule type" value="Genomic_DNA"/>
</dbReference>
<evidence type="ECO:0000256" key="1">
    <source>
        <dbReference type="SAM" id="Phobius"/>
    </source>
</evidence>
<dbReference type="Proteomes" id="UP000034201">
    <property type="component" value="Unassembled WGS sequence"/>
</dbReference>
<dbReference type="InterPro" id="IPR036866">
    <property type="entry name" value="RibonucZ/Hydroxyglut_hydro"/>
</dbReference>
<dbReference type="AlphaFoldDB" id="A0A0G1WT26"/>
<accession>A0A0G1WT26</accession>
<organism evidence="3 4">
    <name type="scientific">Candidatus Adlerbacteria bacterium GW2011_GWC1_50_9</name>
    <dbReference type="NCBI Taxonomy" id="1618608"/>
    <lineage>
        <taxon>Bacteria</taxon>
        <taxon>Candidatus Adleribacteriota</taxon>
    </lineage>
</organism>
<dbReference type="SUPFAM" id="SSF56281">
    <property type="entry name" value="Metallo-hydrolase/oxidoreductase"/>
    <property type="match status" value="1"/>
</dbReference>
<dbReference type="Pfam" id="PF00753">
    <property type="entry name" value="Lactamase_B"/>
    <property type="match status" value="1"/>
</dbReference>
<dbReference type="InterPro" id="IPR052159">
    <property type="entry name" value="Competence_DNA_uptake"/>
</dbReference>
<dbReference type="Gene3D" id="3.60.15.10">
    <property type="entry name" value="Ribonuclease Z/Hydroxyacylglutathione hydrolase-like"/>
    <property type="match status" value="1"/>
</dbReference>
<dbReference type="CDD" id="cd07731">
    <property type="entry name" value="ComA-like_MBL-fold"/>
    <property type="match status" value="1"/>
</dbReference>
<sequence length="287" mass="31867">MERTERLVKIGGVLVFAASVAFVWYAVFTYQARANPRMTFFDVGQGDAIFLEMPNGNQVLIDGGPGGRVLARLGRAMPFWDRSIDILILTHPHLDHVEGLIDVLERYRVGMIVTSGAGYKTPEAQEWQKIIREKNIPLHIARAGERFNLGGGGVLDIFLPFADFSGSAPKEIHDAMVAAKFSFGKNSVLLMGDAEREFEYKLVFFGFPVDSDILKIGHHGSRTSSAEEFVRAVSPIVSVIEVGKKNRYGHPHEETIGTLGRFGGRILRTDESGDIRVKFTGREFIVE</sequence>
<evidence type="ECO:0000313" key="4">
    <source>
        <dbReference type="Proteomes" id="UP000034201"/>
    </source>
</evidence>
<dbReference type="InterPro" id="IPR035681">
    <property type="entry name" value="ComA-like_MBL"/>
</dbReference>
<gene>
    <name evidence="3" type="ORF">UY61_C0001G0015</name>
</gene>
<dbReference type="InterPro" id="IPR001279">
    <property type="entry name" value="Metallo-B-lactamas"/>
</dbReference>
<reference evidence="3 4" key="1">
    <citation type="journal article" date="2015" name="Nature">
        <title>rRNA introns, odd ribosomes, and small enigmatic genomes across a large radiation of phyla.</title>
        <authorList>
            <person name="Brown C.T."/>
            <person name="Hug L.A."/>
            <person name="Thomas B.C."/>
            <person name="Sharon I."/>
            <person name="Castelle C.J."/>
            <person name="Singh A."/>
            <person name="Wilkins M.J."/>
            <person name="Williams K.H."/>
            <person name="Banfield J.F."/>
        </authorList>
    </citation>
    <scope>NUCLEOTIDE SEQUENCE [LARGE SCALE GENOMIC DNA]</scope>
</reference>
<evidence type="ECO:0000313" key="3">
    <source>
        <dbReference type="EMBL" id="KKW21700.1"/>
    </source>
</evidence>
<dbReference type="PANTHER" id="PTHR30619">
    <property type="entry name" value="DNA INTERNALIZATION/COMPETENCE PROTEIN COMEC/REC2"/>
    <property type="match status" value="1"/>
</dbReference>
<dbReference type="PATRIC" id="fig|1618608.3.peg.16"/>
<keyword evidence="1" id="KW-0472">Membrane</keyword>
<comment type="caution">
    <text evidence="3">The sequence shown here is derived from an EMBL/GenBank/DDBJ whole genome shotgun (WGS) entry which is preliminary data.</text>
</comment>
<keyword evidence="1" id="KW-1133">Transmembrane helix</keyword>
<feature type="transmembrane region" description="Helical" evidence="1">
    <location>
        <begin position="7"/>
        <end position="28"/>
    </location>
</feature>
<keyword evidence="1" id="KW-0812">Transmembrane</keyword>
<dbReference type="SMART" id="SM00849">
    <property type="entry name" value="Lactamase_B"/>
    <property type="match status" value="1"/>
</dbReference>
<evidence type="ECO:0000259" key="2">
    <source>
        <dbReference type="SMART" id="SM00849"/>
    </source>
</evidence>
<feature type="domain" description="Metallo-beta-lactamase" evidence="2">
    <location>
        <begin position="45"/>
        <end position="244"/>
    </location>
</feature>
<proteinExistence type="predicted"/>
<protein>
    <submittedName>
        <fullName evidence="3">Competence protein ComEC</fullName>
    </submittedName>
</protein>
<name>A0A0G1WT26_9BACT</name>